<dbReference type="PANTHER" id="PTHR43047:SF72">
    <property type="entry name" value="OSMOSENSING HISTIDINE PROTEIN KINASE SLN1"/>
    <property type="match status" value="1"/>
</dbReference>
<dbReference type="Gene3D" id="1.10.287.130">
    <property type="match status" value="1"/>
</dbReference>
<dbReference type="Pfam" id="PF02518">
    <property type="entry name" value="HATPase_c"/>
    <property type="match status" value="1"/>
</dbReference>
<dbReference type="GO" id="GO:0000155">
    <property type="term" value="F:phosphorelay sensor kinase activity"/>
    <property type="evidence" value="ECO:0007669"/>
    <property type="project" value="InterPro"/>
</dbReference>
<dbReference type="GO" id="GO:0009927">
    <property type="term" value="F:histidine phosphotransfer kinase activity"/>
    <property type="evidence" value="ECO:0007669"/>
    <property type="project" value="TreeGrafter"/>
</dbReference>
<dbReference type="Pfam" id="PF00512">
    <property type="entry name" value="HisKA"/>
    <property type="match status" value="1"/>
</dbReference>
<evidence type="ECO:0000313" key="10">
    <source>
        <dbReference type="Proteomes" id="UP000619260"/>
    </source>
</evidence>
<dbReference type="InterPro" id="IPR013655">
    <property type="entry name" value="PAS_fold_3"/>
</dbReference>
<comment type="subcellular location">
    <subcellularLocation>
        <location evidence="2">Cell membrane</location>
    </subcellularLocation>
</comment>
<dbReference type="PANTHER" id="PTHR43047">
    <property type="entry name" value="TWO-COMPONENT HISTIDINE PROTEIN KINASE"/>
    <property type="match status" value="1"/>
</dbReference>
<dbReference type="Pfam" id="PF08447">
    <property type="entry name" value="PAS_3"/>
    <property type="match status" value="1"/>
</dbReference>
<keyword evidence="4" id="KW-0597">Phosphoprotein</keyword>
<comment type="caution">
    <text evidence="9">The sequence shown here is derived from an EMBL/GenBank/DDBJ whole genome shotgun (WGS) entry which is preliminary data.</text>
</comment>
<name>A0A8J4DVW0_9ACTN</name>
<dbReference type="AlphaFoldDB" id="A0A8J4DVW0"/>
<dbReference type="CDD" id="cd00130">
    <property type="entry name" value="PAS"/>
    <property type="match status" value="1"/>
</dbReference>
<dbReference type="CDD" id="cd00082">
    <property type="entry name" value="HisKA"/>
    <property type="match status" value="1"/>
</dbReference>
<evidence type="ECO:0000256" key="6">
    <source>
        <dbReference type="ARBA" id="ARBA00022777"/>
    </source>
</evidence>
<evidence type="ECO:0000256" key="5">
    <source>
        <dbReference type="ARBA" id="ARBA00022679"/>
    </source>
</evidence>
<dbReference type="SUPFAM" id="SSF47384">
    <property type="entry name" value="Homodimeric domain of signal transducing histidine kinase"/>
    <property type="match status" value="1"/>
</dbReference>
<dbReference type="InterPro" id="IPR004358">
    <property type="entry name" value="Sig_transdc_His_kin-like_C"/>
</dbReference>
<dbReference type="FunFam" id="3.30.565.10:FF:000006">
    <property type="entry name" value="Sensor histidine kinase WalK"/>
    <property type="match status" value="1"/>
</dbReference>
<dbReference type="EC" id="2.7.13.3" evidence="3"/>
<dbReference type="PRINTS" id="PR00344">
    <property type="entry name" value="BCTRLSENSOR"/>
</dbReference>
<dbReference type="InterPro" id="IPR000014">
    <property type="entry name" value="PAS"/>
</dbReference>
<evidence type="ECO:0000259" key="8">
    <source>
        <dbReference type="PROSITE" id="PS50109"/>
    </source>
</evidence>
<evidence type="ECO:0000313" key="9">
    <source>
        <dbReference type="EMBL" id="GIJ52224.1"/>
    </source>
</evidence>
<gene>
    <name evidence="9" type="ORF">Val02_91100</name>
</gene>
<dbReference type="GO" id="GO:0005886">
    <property type="term" value="C:plasma membrane"/>
    <property type="evidence" value="ECO:0007669"/>
    <property type="project" value="UniProtKB-SubCell"/>
</dbReference>
<dbReference type="SMART" id="SM00091">
    <property type="entry name" value="PAS"/>
    <property type="match status" value="2"/>
</dbReference>
<dbReference type="Gene3D" id="3.30.565.10">
    <property type="entry name" value="Histidine kinase-like ATPase, C-terminal domain"/>
    <property type="match status" value="1"/>
</dbReference>
<evidence type="ECO:0000256" key="4">
    <source>
        <dbReference type="ARBA" id="ARBA00022553"/>
    </source>
</evidence>
<keyword evidence="7" id="KW-0902">Two-component regulatory system</keyword>
<protein>
    <recommendedName>
        <fullName evidence="3">histidine kinase</fullName>
        <ecNumber evidence="3">2.7.13.3</ecNumber>
    </recommendedName>
</protein>
<dbReference type="SMART" id="SM00387">
    <property type="entry name" value="HATPase_c"/>
    <property type="match status" value="1"/>
</dbReference>
<evidence type="ECO:0000256" key="2">
    <source>
        <dbReference type="ARBA" id="ARBA00004236"/>
    </source>
</evidence>
<dbReference type="InterPro" id="IPR003661">
    <property type="entry name" value="HisK_dim/P_dom"/>
</dbReference>
<organism evidence="9 10">
    <name type="scientific">Virgisporangium aliadipatigenens</name>
    <dbReference type="NCBI Taxonomy" id="741659"/>
    <lineage>
        <taxon>Bacteria</taxon>
        <taxon>Bacillati</taxon>
        <taxon>Actinomycetota</taxon>
        <taxon>Actinomycetes</taxon>
        <taxon>Micromonosporales</taxon>
        <taxon>Micromonosporaceae</taxon>
        <taxon>Virgisporangium</taxon>
    </lineage>
</organism>
<dbReference type="SMART" id="SM00388">
    <property type="entry name" value="HisKA"/>
    <property type="match status" value="1"/>
</dbReference>
<dbReference type="Pfam" id="PF08448">
    <property type="entry name" value="PAS_4"/>
    <property type="match status" value="1"/>
</dbReference>
<keyword evidence="6" id="KW-0418">Kinase</keyword>
<dbReference type="InterPro" id="IPR005467">
    <property type="entry name" value="His_kinase_dom"/>
</dbReference>
<dbReference type="InterPro" id="IPR035965">
    <property type="entry name" value="PAS-like_dom_sf"/>
</dbReference>
<dbReference type="InterPro" id="IPR003594">
    <property type="entry name" value="HATPase_dom"/>
</dbReference>
<dbReference type="InterPro" id="IPR036890">
    <property type="entry name" value="HATPase_C_sf"/>
</dbReference>
<dbReference type="CDD" id="cd00075">
    <property type="entry name" value="HATPase"/>
    <property type="match status" value="1"/>
</dbReference>
<keyword evidence="5" id="KW-0808">Transferase</keyword>
<reference evidence="9" key="1">
    <citation type="submission" date="2021-01" db="EMBL/GenBank/DDBJ databases">
        <title>Whole genome shotgun sequence of Virgisporangium aliadipatigenens NBRC 105644.</title>
        <authorList>
            <person name="Komaki H."/>
            <person name="Tamura T."/>
        </authorList>
    </citation>
    <scope>NUCLEOTIDE SEQUENCE</scope>
    <source>
        <strain evidence="9">NBRC 105644</strain>
    </source>
</reference>
<comment type="catalytic activity">
    <reaction evidence="1">
        <text>ATP + protein L-histidine = ADP + protein N-phospho-L-histidine.</text>
        <dbReference type="EC" id="2.7.13.3"/>
    </reaction>
</comment>
<dbReference type="InterPro" id="IPR013656">
    <property type="entry name" value="PAS_4"/>
</dbReference>
<feature type="domain" description="Histidine kinase" evidence="8">
    <location>
        <begin position="397"/>
        <end position="619"/>
    </location>
</feature>
<proteinExistence type="predicted"/>
<dbReference type="EMBL" id="BOPF01000069">
    <property type="protein sequence ID" value="GIJ52224.1"/>
    <property type="molecule type" value="Genomic_DNA"/>
</dbReference>
<dbReference type="SUPFAM" id="SSF55874">
    <property type="entry name" value="ATPase domain of HSP90 chaperone/DNA topoisomerase II/histidine kinase"/>
    <property type="match status" value="1"/>
</dbReference>
<evidence type="ECO:0000256" key="3">
    <source>
        <dbReference type="ARBA" id="ARBA00012438"/>
    </source>
</evidence>
<dbReference type="InterPro" id="IPR036097">
    <property type="entry name" value="HisK_dim/P_sf"/>
</dbReference>
<dbReference type="Proteomes" id="UP000619260">
    <property type="component" value="Unassembled WGS sequence"/>
</dbReference>
<evidence type="ECO:0000256" key="1">
    <source>
        <dbReference type="ARBA" id="ARBA00000085"/>
    </source>
</evidence>
<dbReference type="PROSITE" id="PS50109">
    <property type="entry name" value="HIS_KIN"/>
    <property type="match status" value="1"/>
</dbReference>
<dbReference type="SUPFAM" id="SSF55785">
    <property type="entry name" value="PYP-like sensor domain (PAS domain)"/>
    <property type="match status" value="2"/>
</dbReference>
<accession>A0A8J4DVW0</accession>
<keyword evidence="10" id="KW-1185">Reference proteome</keyword>
<evidence type="ECO:0000256" key="7">
    <source>
        <dbReference type="ARBA" id="ARBA00023012"/>
    </source>
</evidence>
<sequence length="635" mass="67928">MRGDTDRVAAAALPTPAVGELLSRAERAVGMVEVQSLVAHVRDLPGLSDLRICRGTSSAGAPEGGYVTSQPVGTPEWRLELRARCDEVATYRTLRPVLDGIADAAGRALRLPCRAVVEEITAVPPLYHVITRNARALIVVVDPLRGWTPMSEAFSSLLGYDRGTPPSGTLLDLVHPDDRAAALDSYVVACAGEHPEGCVDLRLRTASGVWRRFEFATRSFVHEPGAGVVAYFGIDVSVQRAAENAADAERGRLDGLVETLRDGILLIDDEQRITVANDALRRLLRLDEPVPLNLDRSWIRLLAQLQPGFAGGAADVARLRDIVAARHAVVGEELTLEDGRILELDFVPLEADRSGRAGGVLVHVRDVTARVLVRRGLEESNRSLAEAAALNNQFVATVAHELRGPLSSVVAFAHLLGDAGSGSLSEDQRTYLDVIDRNANRLLRLIEDLLLLSRLEARTLQLRPAPVRLPELVRSAVVDRSPAAESAGLRLVADVVEGPELTCDETRIHQVLDNLLGNALKFTPPGGEVSVRALPVDDGWQLQVNDTGMGIPAAEVARVFSAFFRGSNIAAAAGRSAPPGTGLGLVVSRAIVELHGGTIQVASTEGVGTTVTVSLPSRPVRQTEVDREPATRGRG</sequence>
<dbReference type="Gene3D" id="3.30.450.20">
    <property type="entry name" value="PAS domain"/>
    <property type="match status" value="2"/>
</dbReference>